<evidence type="ECO:0000313" key="2">
    <source>
        <dbReference type="Proteomes" id="UP000031524"/>
    </source>
</evidence>
<dbReference type="Proteomes" id="UP000031524">
    <property type="component" value="Chromosome"/>
</dbReference>
<evidence type="ECO:0000313" key="1">
    <source>
        <dbReference type="EMBL" id="AJE32424.1"/>
    </source>
</evidence>
<reference evidence="1 2" key="1">
    <citation type="submission" date="2013-04" db="EMBL/GenBank/DDBJ databases">
        <title>Complete genome sequence of Corynebacterium humireducens DSM 45392(T), isolated from a wastewater-fed microbial fuel cell.</title>
        <authorList>
            <person name="Ruckert C."/>
            <person name="Albersmeier A."/>
            <person name="Kalinowski J."/>
        </authorList>
    </citation>
    <scope>NUCLEOTIDE SEQUENCE [LARGE SCALE GENOMIC DNA]</scope>
    <source>
        <strain evidence="2">MFC-5</strain>
    </source>
</reference>
<dbReference type="KEGG" id="chm:B842_02855"/>
<keyword evidence="2" id="KW-1185">Reference proteome</keyword>
<dbReference type="HOGENOM" id="CLU_2034140_0_0_11"/>
<dbReference type="AlphaFoldDB" id="A0A0B5D9R2"/>
<organism evidence="1 2">
    <name type="scientific">Corynebacterium humireducens NBRC 106098 = DSM 45392</name>
    <dbReference type="NCBI Taxonomy" id="1223515"/>
    <lineage>
        <taxon>Bacteria</taxon>
        <taxon>Bacillati</taxon>
        <taxon>Actinomycetota</taxon>
        <taxon>Actinomycetes</taxon>
        <taxon>Mycobacteriales</taxon>
        <taxon>Corynebacteriaceae</taxon>
        <taxon>Corynebacterium</taxon>
    </lineage>
</organism>
<sequence>MVMAQRYELNYGWARIGPTQWSEDSVVTLQVDLHSHHRGDEVWEALTAWRDALPREGGVTHAGGCEIPDLLRLNDLHTTAWIVSQGEDAFDSIAHWAGKLHAVAEGADAEVEITWTELPHR</sequence>
<proteinExistence type="predicted"/>
<protein>
    <submittedName>
        <fullName evidence="1">Uncharacterized protein</fullName>
    </submittedName>
</protein>
<dbReference type="EMBL" id="CP005286">
    <property type="protein sequence ID" value="AJE32424.1"/>
    <property type="molecule type" value="Genomic_DNA"/>
</dbReference>
<name>A0A0B5D9R2_9CORY</name>
<gene>
    <name evidence="1" type="ORF">B842_02855</name>
</gene>
<dbReference type="STRING" id="1223515.B842_02855"/>
<accession>A0A0B5D9R2</accession>